<dbReference type="EMBL" id="QXNG01000123">
    <property type="protein sequence ID" value="THA11935.1"/>
    <property type="molecule type" value="Genomic_DNA"/>
</dbReference>
<organism evidence="2 3">
    <name type="scientific">Rodentibacter pneumotropicus</name>
    <dbReference type="NCBI Taxonomy" id="758"/>
    <lineage>
        <taxon>Bacteria</taxon>
        <taxon>Pseudomonadati</taxon>
        <taxon>Pseudomonadota</taxon>
        <taxon>Gammaproteobacteria</taxon>
        <taxon>Pasteurellales</taxon>
        <taxon>Pasteurellaceae</taxon>
        <taxon>Rodentibacter</taxon>
    </lineage>
</organism>
<dbReference type="Proteomes" id="UP000310576">
    <property type="component" value="Unassembled WGS sequence"/>
</dbReference>
<feature type="compositionally biased region" description="Low complexity" evidence="1">
    <location>
        <begin position="1"/>
        <end position="17"/>
    </location>
</feature>
<gene>
    <name evidence="2" type="ORF">D3M76_10665</name>
</gene>
<evidence type="ECO:0000313" key="2">
    <source>
        <dbReference type="EMBL" id="THA11935.1"/>
    </source>
</evidence>
<proteinExistence type="predicted"/>
<name>A0A4S2Q727_9PAST</name>
<reference evidence="2 3" key="1">
    <citation type="journal article" date="2019" name="Vet. Microbiol.">
        <title>Development of multi locus sequence typing (MLST) of Rodentibacter pneumotropicus.</title>
        <authorList>
            <person name="Adhikary S."/>
            <person name="Bisgaard M."/>
            <person name="Boot R."/>
            <person name="Benga L."/>
            <person name="Nicklas W."/>
            <person name="Christensen H."/>
        </authorList>
    </citation>
    <scope>NUCLEOTIDE SEQUENCE [LARGE SCALE GENOMIC DNA]</scope>
    <source>
        <strain evidence="2 3">1596_07</strain>
    </source>
</reference>
<sequence length="66" mass="7367">MLSNNQKISNKGNNNQIAGGDINNIITMENKKDAAITRILNDLSKVIDQEVSYQTLVLGEYTIEEK</sequence>
<comment type="caution">
    <text evidence="2">The sequence shown here is derived from an EMBL/GenBank/DDBJ whole genome shotgun (WGS) entry which is preliminary data.</text>
</comment>
<dbReference type="AlphaFoldDB" id="A0A4S2Q727"/>
<feature type="region of interest" description="Disordered" evidence="1">
    <location>
        <begin position="1"/>
        <end position="20"/>
    </location>
</feature>
<dbReference type="RefSeq" id="WP_136125773.1">
    <property type="nucleotide sequence ID" value="NZ_QXNG01000123.1"/>
</dbReference>
<protein>
    <submittedName>
        <fullName evidence="2">Uncharacterized protein</fullName>
    </submittedName>
</protein>
<feature type="non-terminal residue" evidence="2">
    <location>
        <position position="66"/>
    </location>
</feature>
<evidence type="ECO:0000313" key="3">
    <source>
        <dbReference type="Proteomes" id="UP000310576"/>
    </source>
</evidence>
<accession>A0A4S2Q727</accession>
<evidence type="ECO:0000256" key="1">
    <source>
        <dbReference type="SAM" id="MobiDB-lite"/>
    </source>
</evidence>